<dbReference type="PANTHER" id="PTHR30189:SF1">
    <property type="entry name" value="LPS-ASSEMBLY PROTEIN LPTD"/>
    <property type="match status" value="1"/>
</dbReference>
<proteinExistence type="inferred from homology"/>
<dbReference type="EMBL" id="SMYL01000006">
    <property type="protein sequence ID" value="TDK65258.1"/>
    <property type="molecule type" value="Genomic_DNA"/>
</dbReference>
<dbReference type="HAMAP" id="MF_01411">
    <property type="entry name" value="LPS_assembly_LptD"/>
    <property type="match status" value="1"/>
</dbReference>
<dbReference type="PANTHER" id="PTHR30189">
    <property type="entry name" value="LPS-ASSEMBLY PROTEIN"/>
    <property type="match status" value="1"/>
</dbReference>
<protein>
    <recommendedName>
        <fullName evidence="1">LPS-assembly protein LptD</fullName>
    </recommendedName>
</protein>
<dbReference type="GO" id="GO:1990351">
    <property type="term" value="C:transporter complex"/>
    <property type="evidence" value="ECO:0007669"/>
    <property type="project" value="TreeGrafter"/>
</dbReference>
<keyword evidence="1" id="KW-0732">Signal</keyword>
<dbReference type="InterPro" id="IPR020889">
    <property type="entry name" value="LipoPS_assembly_LptD"/>
</dbReference>
<keyword evidence="4" id="KW-1185">Reference proteome</keyword>
<comment type="function">
    <text evidence="1">Together with LptE, is involved in the assembly of lipopolysaccharide (LPS) at the surface of the outer membrane.</text>
</comment>
<dbReference type="AlphaFoldDB" id="A0A4R5W069"/>
<dbReference type="InterPro" id="IPR007543">
    <property type="entry name" value="LptD_C"/>
</dbReference>
<comment type="caution">
    <text evidence="3">The sequence shown here is derived from an EMBL/GenBank/DDBJ whole genome shotgun (WGS) entry which is preliminary data.</text>
</comment>
<name>A0A4R5W069_9BURK</name>
<sequence length="864" mass="95561" precursor="true">MLQSMRRNPLLSHLSPSLLSKMSLAVLTAFSAPVFAGVNLENNATTADAGSVKVESNKTSSATNANSVQSASSILAPNFASNLGTNAFAIISAANPPLLLNITPASLSWGSLMTTYVASSAKLFPAVGQMQAANASLVDPNMIAARAEQMTGRPDRIMNFDGQVEIVRGPSTLNADTAEYHAVEDLVMANGNVQMLRNKDCYSGDTFQMQMDTGSGYLTNPVYQLEKNNARGNATRMDFIDKDQSVVENGIYTTCEGPNPDWYLKSSRLDLDTGTDEGVARNGVVFFKNAPILGSPWMSFPISDARRSGVLPPEFTSTTSGGPELTVPYYFDIAPNRDATVFPKYIAKRGAQLGAEVRYLDPDYSGLTHIEVTPTDQETNTTRYSMSILHKETLLPGLTMDLNYNRASDNQYAVDYSHSITASSQHLLPQTVTFVYGQPFWSAGLTAANYQVLQDANNDIGKPYQTLPKLFAHAGKIDDFGGFDWAVDTEYANFSHPTLVNGERFVVQPQISYPILGTYFFVTPKLSYHLSEYKLGDNLATGDPASPVLSVPTFSLDTGLYFERETSVFGREITQTLEPRMFYVKTPYRDQTKIPEFDTGVSDINFAQIFTENRFSGQDRVGDANQLTTGLISRAIEADGQERMRFAIAQRISFSQPLVVDGPYYYSSSIVGDQTIYTQHSTLPSRSDLIMVAEGKLTNNLTAQASWQYSQSFSSTEQLNFGLKWQPAPMQVFNLEYRYKQISQVDPEGMRQLDMSAQWPLAPRWYGVARSNYSIQDRRILDGLVGFEYKQDCWVFRAVAQRYVVPSTVANVTSSATTSLFFQLELNGLSRIGTNPLEVLKRSISGYQPINQPTTQPSYQQTNY</sequence>
<feature type="domain" description="LptD C-terminal" evidence="2">
    <location>
        <begin position="382"/>
        <end position="765"/>
    </location>
</feature>
<feature type="chain" id="PRO_5021058429" description="LPS-assembly protein LptD" evidence="1">
    <location>
        <begin position="37"/>
        <end position="864"/>
    </location>
</feature>
<dbReference type="Proteomes" id="UP000294829">
    <property type="component" value="Unassembled WGS sequence"/>
</dbReference>
<dbReference type="GO" id="GO:0043165">
    <property type="term" value="P:Gram-negative-bacterium-type cell outer membrane assembly"/>
    <property type="evidence" value="ECO:0007669"/>
    <property type="project" value="UniProtKB-UniRule"/>
</dbReference>
<comment type="caution">
    <text evidence="1">Lacks conserved residue(s) required for the propagation of feature annotation.</text>
</comment>
<gene>
    <name evidence="1" type="primary">lptD</name>
    <name evidence="3" type="ORF">E2I14_12600</name>
</gene>
<evidence type="ECO:0000313" key="4">
    <source>
        <dbReference type="Proteomes" id="UP000294829"/>
    </source>
</evidence>
<dbReference type="Pfam" id="PF04453">
    <property type="entry name" value="LptD"/>
    <property type="match status" value="1"/>
</dbReference>
<dbReference type="RefSeq" id="WP_133329042.1">
    <property type="nucleotide sequence ID" value="NZ_SMYL01000006.1"/>
</dbReference>
<comment type="subcellular location">
    <subcellularLocation>
        <location evidence="1">Cell outer membrane</location>
    </subcellularLocation>
</comment>
<organism evidence="3 4">
    <name type="scientific">Sapientia aquatica</name>
    <dbReference type="NCBI Taxonomy" id="1549640"/>
    <lineage>
        <taxon>Bacteria</taxon>
        <taxon>Pseudomonadati</taxon>
        <taxon>Pseudomonadota</taxon>
        <taxon>Betaproteobacteria</taxon>
        <taxon>Burkholderiales</taxon>
        <taxon>Oxalobacteraceae</taxon>
        <taxon>Sapientia</taxon>
    </lineage>
</organism>
<evidence type="ECO:0000313" key="3">
    <source>
        <dbReference type="EMBL" id="TDK65258.1"/>
    </source>
</evidence>
<dbReference type="InterPro" id="IPR050218">
    <property type="entry name" value="LptD"/>
</dbReference>
<reference evidence="3 4" key="1">
    <citation type="submission" date="2019-03" db="EMBL/GenBank/DDBJ databases">
        <title>Sapientia aquatica gen. nov., sp. nov., isolated from a crater lake.</title>
        <authorList>
            <person name="Felfoldi T."/>
            <person name="Szabo A."/>
            <person name="Toth E."/>
            <person name="Schumann P."/>
            <person name="Keki Z."/>
            <person name="Marialigeti K."/>
            <person name="Mathe I."/>
        </authorList>
    </citation>
    <scope>NUCLEOTIDE SEQUENCE [LARGE SCALE GENOMIC DNA]</scope>
    <source>
        <strain evidence="3 4">SA-152</strain>
    </source>
</reference>
<evidence type="ECO:0000256" key="1">
    <source>
        <dbReference type="HAMAP-Rule" id="MF_01411"/>
    </source>
</evidence>
<keyword evidence="1" id="KW-0472">Membrane</keyword>
<dbReference type="GO" id="GO:0009279">
    <property type="term" value="C:cell outer membrane"/>
    <property type="evidence" value="ECO:0007669"/>
    <property type="project" value="UniProtKB-SubCell"/>
</dbReference>
<accession>A0A4R5W069</accession>
<feature type="signal peptide" evidence="1">
    <location>
        <begin position="1"/>
        <end position="36"/>
    </location>
</feature>
<dbReference type="OrthoDB" id="9760225at2"/>
<dbReference type="GO" id="GO:0015920">
    <property type="term" value="P:lipopolysaccharide transport"/>
    <property type="evidence" value="ECO:0007669"/>
    <property type="project" value="InterPro"/>
</dbReference>
<keyword evidence="1" id="KW-0998">Cell outer membrane</keyword>
<evidence type="ECO:0000259" key="2">
    <source>
        <dbReference type="Pfam" id="PF04453"/>
    </source>
</evidence>
<comment type="similarity">
    <text evidence="1">Belongs to the LptD family.</text>
</comment>
<comment type="subunit">
    <text evidence="1">Component of the lipopolysaccharide transport and assembly complex. Interacts with LptE and LptA.</text>
</comment>